<keyword evidence="4 5" id="KW-0732">Signal</keyword>
<dbReference type="PANTHER" id="PTHR30290:SF10">
    <property type="entry name" value="PERIPLASMIC OLIGOPEPTIDE-BINDING PROTEIN-RELATED"/>
    <property type="match status" value="1"/>
</dbReference>
<feature type="domain" description="Solute-binding protein family 5" evidence="6">
    <location>
        <begin position="90"/>
        <end position="472"/>
    </location>
</feature>
<dbReference type="Gene3D" id="3.90.76.10">
    <property type="entry name" value="Dipeptide-binding Protein, Domain 1"/>
    <property type="match status" value="1"/>
</dbReference>
<keyword evidence="8" id="KW-1185">Reference proteome</keyword>
<keyword evidence="3" id="KW-0813">Transport</keyword>
<accession>A0ABT6H3B2</accession>
<evidence type="ECO:0000256" key="1">
    <source>
        <dbReference type="ARBA" id="ARBA00004196"/>
    </source>
</evidence>
<feature type="signal peptide" evidence="5">
    <location>
        <begin position="1"/>
        <end position="21"/>
    </location>
</feature>
<dbReference type="EMBL" id="JARULN010000001">
    <property type="protein sequence ID" value="MDG5752936.1"/>
    <property type="molecule type" value="Genomic_DNA"/>
</dbReference>
<evidence type="ECO:0000256" key="3">
    <source>
        <dbReference type="ARBA" id="ARBA00022448"/>
    </source>
</evidence>
<dbReference type="CDD" id="cd08504">
    <property type="entry name" value="PBP2_OppA"/>
    <property type="match status" value="1"/>
</dbReference>
<dbReference type="PIRSF" id="PIRSF002741">
    <property type="entry name" value="MppA"/>
    <property type="match status" value="1"/>
</dbReference>
<dbReference type="InterPro" id="IPR039424">
    <property type="entry name" value="SBP_5"/>
</dbReference>
<evidence type="ECO:0000256" key="5">
    <source>
        <dbReference type="SAM" id="SignalP"/>
    </source>
</evidence>
<comment type="subcellular location">
    <subcellularLocation>
        <location evidence="1">Cell envelope</location>
    </subcellularLocation>
</comment>
<evidence type="ECO:0000256" key="4">
    <source>
        <dbReference type="ARBA" id="ARBA00022729"/>
    </source>
</evidence>
<feature type="chain" id="PRO_5046626649" evidence="5">
    <location>
        <begin position="22"/>
        <end position="554"/>
    </location>
</feature>
<comment type="caution">
    <text evidence="7">The sequence shown here is derived from an EMBL/GenBank/DDBJ whole genome shotgun (WGS) entry which is preliminary data.</text>
</comment>
<dbReference type="Pfam" id="PF00496">
    <property type="entry name" value="SBP_bac_5"/>
    <property type="match status" value="1"/>
</dbReference>
<dbReference type="Gene3D" id="3.40.190.10">
    <property type="entry name" value="Periplasmic binding protein-like II"/>
    <property type="match status" value="1"/>
</dbReference>
<evidence type="ECO:0000313" key="7">
    <source>
        <dbReference type="EMBL" id="MDG5752936.1"/>
    </source>
</evidence>
<dbReference type="Proteomes" id="UP001218246">
    <property type="component" value="Unassembled WGS sequence"/>
</dbReference>
<name>A0ABT6H3B2_9BACI</name>
<protein>
    <submittedName>
        <fullName evidence="7">Peptide ABC transporter substrate-binding protein</fullName>
    </submittedName>
</protein>
<evidence type="ECO:0000313" key="8">
    <source>
        <dbReference type="Proteomes" id="UP001218246"/>
    </source>
</evidence>
<dbReference type="Gene3D" id="3.10.105.10">
    <property type="entry name" value="Dipeptide-binding Protein, Domain 3"/>
    <property type="match status" value="1"/>
</dbReference>
<dbReference type="PROSITE" id="PS51257">
    <property type="entry name" value="PROKAR_LIPOPROTEIN"/>
    <property type="match status" value="1"/>
</dbReference>
<evidence type="ECO:0000259" key="6">
    <source>
        <dbReference type="Pfam" id="PF00496"/>
    </source>
</evidence>
<dbReference type="InterPro" id="IPR000914">
    <property type="entry name" value="SBP_5_dom"/>
</dbReference>
<dbReference type="InterPro" id="IPR030678">
    <property type="entry name" value="Peptide/Ni-bd"/>
</dbReference>
<gene>
    <name evidence="7" type="ORF">P6P90_02835</name>
</gene>
<comment type="similarity">
    <text evidence="2">Belongs to the bacterial solute-binding protein 5 family.</text>
</comment>
<dbReference type="RefSeq" id="WP_124564027.1">
    <property type="nucleotide sequence ID" value="NZ_JARRRY010000001.1"/>
</dbReference>
<organism evidence="7 8">
    <name type="scientific">Ectobacillus antri</name>
    <dbReference type="NCBI Taxonomy" id="2486280"/>
    <lineage>
        <taxon>Bacteria</taxon>
        <taxon>Bacillati</taxon>
        <taxon>Bacillota</taxon>
        <taxon>Bacilli</taxon>
        <taxon>Bacillales</taxon>
        <taxon>Bacillaceae</taxon>
        <taxon>Ectobacillus</taxon>
    </lineage>
</organism>
<sequence>MKNKVTVLTAAVLSTSMFLTACSGNEKTSTTEKKKEENNSGANLAAKQVLNVTETAEIPSMDTSKSTDNVSFKVFVNAMEGLYRLDKDNKPTPGMAKSVDVSADKKTYTFHLRDAKWSNGEPVKAQDFVFAWRRAVDPATASEYAFILFDIKNAEKVNKKELPLDQLGVTAKDDKTLVVELSNPVPYFLELTTFPTYFPQNEQFVKAQGDKYALEANTTLYNGPFVMSEWRHEQGWKLKKNPNYWDKDTVKLEEINTSVVKETSTAVNLYESGEIDRVFLTAEFVDKYKGNPDFKTRLDSRLFFIRFNQKDPVFKNKKVREAFDLAYDKKGIANVLLNDGSVPAYSLVPTKFVKGPDGKDFRDANKNFRDGKDNAAQAKKLWEEAKKELGQDKLTVEMLNYDNDTSKKVGEYIKAQLEQNLPGLTVNIKQQPFKQKLELEKKQEYAFSFSGWGPDYPDPMTFIDMFVTDGAFNEMSYSNPKYDELVKQAKGELLTDVSKRWKAMQDAEKILMEDVAISPTYQRGFAYMQKEKVQNVYDHNFGGDYSYKWAYIKK</sequence>
<dbReference type="PANTHER" id="PTHR30290">
    <property type="entry name" value="PERIPLASMIC BINDING COMPONENT OF ABC TRANSPORTER"/>
    <property type="match status" value="1"/>
</dbReference>
<evidence type="ECO:0000256" key="2">
    <source>
        <dbReference type="ARBA" id="ARBA00005695"/>
    </source>
</evidence>
<reference evidence="7 8" key="1">
    <citation type="submission" date="2023-04" db="EMBL/GenBank/DDBJ databases">
        <title>Ectobacillus antri isolated from activated sludge.</title>
        <authorList>
            <person name="Yan P."/>
            <person name="Liu X."/>
        </authorList>
    </citation>
    <scope>NUCLEOTIDE SEQUENCE [LARGE SCALE GENOMIC DNA]</scope>
    <source>
        <strain evidence="7 8">C18H</strain>
    </source>
</reference>
<proteinExistence type="inferred from homology"/>
<dbReference type="SUPFAM" id="SSF53850">
    <property type="entry name" value="Periplasmic binding protein-like II"/>
    <property type="match status" value="1"/>
</dbReference>